<dbReference type="RefSeq" id="XP_014253687.1">
    <property type="nucleotide sequence ID" value="XM_014398201.2"/>
</dbReference>
<protein>
    <submittedName>
        <fullName evidence="2">Uncharacterized protein</fullName>
    </submittedName>
</protein>
<reference evidence="2" key="1">
    <citation type="submission" date="2022-01" db="UniProtKB">
        <authorList>
            <consortium name="EnsemblMetazoa"/>
        </authorList>
    </citation>
    <scope>IDENTIFICATION</scope>
</reference>
<keyword evidence="3" id="KW-1185">Reference proteome</keyword>
<dbReference type="Proteomes" id="UP000494040">
    <property type="component" value="Unassembled WGS sequence"/>
</dbReference>
<evidence type="ECO:0000313" key="2">
    <source>
        <dbReference type="EnsemblMetazoa" id="XP_014253687.1"/>
    </source>
</evidence>
<dbReference type="AlphaFoldDB" id="A0A8I6TG15"/>
<organism evidence="2 3">
    <name type="scientific">Cimex lectularius</name>
    <name type="common">Bed bug</name>
    <name type="synonym">Acanthia lectularia</name>
    <dbReference type="NCBI Taxonomy" id="79782"/>
    <lineage>
        <taxon>Eukaryota</taxon>
        <taxon>Metazoa</taxon>
        <taxon>Ecdysozoa</taxon>
        <taxon>Arthropoda</taxon>
        <taxon>Hexapoda</taxon>
        <taxon>Insecta</taxon>
        <taxon>Pterygota</taxon>
        <taxon>Neoptera</taxon>
        <taxon>Paraneoptera</taxon>
        <taxon>Hemiptera</taxon>
        <taxon>Heteroptera</taxon>
        <taxon>Panheteroptera</taxon>
        <taxon>Cimicomorpha</taxon>
        <taxon>Cimicidae</taxon>
        <taxon>Cimex</taxon>
    </lineage>
</organism>
<feature type="region of interest" description="Disordered" evidence="1">
    <location>
        <begin position="118"/>
        <end position="166"/>
    </location>
</feature>
<dbReference type="EnsemblMetazoa" id="XM_014398201.2">
    <property type="protein sequence ID" value="XP_014253687.1"/>
    <property type="gene ID" value="LOC106668977"/>
</dbReference>
<feature type="compositionally biased region" description="Pro residues" evidence="1">
    <location>
        <begin position="200"/>
        <end position="219"/>
    </location>
</feature>
<sequence length="367" mass="41795">MHNKTIFYELTINNVNASQQNKTQKYLCVKKLPTATESEGWTNTFLTCLALVHGVMAPATYLVRHLDDTENYKKPIYISHHQTPVVRRPINADYDHQAQDLTSEIIREISEIRIPQRDLPAQLPNYERSEEEEEDFERAPPDFGMDSSENSESANEGFPVFRDEVENDSSGYREIMGKYKVTEKIPDDNKYKPPRVKVVPVPPPCNRPPPPTPQPPKPKPTSELWSDNSLRPFNLQGSYSSRHKSKSKPRIVGYQPYIIRRIHPTDGATGLVIRHHIPMPRPPHPPPLPPIVKEVHIHHHHGPTDPAKIKMPVAVHILKDPMESSLEEDDKLDFDLAKRYRPMASSSALIPVISHGNFAEPPSLSFI</sequence>
<proteinExistence type="predicted"/>
<dbReference type="KEGG" id="clec:106668977"/>
<dbReference type="GeneID" id="106668977"/>
<evidence type="ECO:0000256" key="1">
    <source>
        <dbReference type="SAM" id="MobiDB-lite"/>
    </source>
</evidence>
<accession>A0A8I6TG15</accession>
<feature type="compositionally biased region" description="Polar residues" evidence="1">
    <location>
        <begin position="223"/>
        <end position="240"/>
    </location>
</feature>
<name>A0A8I6TG15_CIMLE</name>
<evidence type="ECO:0000313" key="3">
    <source>
        <dbReference type="Proteomes" id="UP000494040"/>
    </source>
</evidence>
<feature type="region of interest" description="Disordered" evidence="1">
    <location>
        <begin position="185"/>
        <end position="247"/>
    </location>
</feature>
<dbReference type="OMA" id="EWILMSI"/>